<dbReference type="GO" id="GO:0016812">
    <property type="term" value="F:hydrolase activity, acting on carbon-nitrogen (but not peptide) bonds, in cyclic amides"/>
    <property type="evidence" value="ECO:0007669"/>
    <property type="project" value="TreeGrafter"/>
</dbReference>
<dbReference type="InterPro" id="IPR013108">
    <property type="entry name" value="Amidohydro_3"/>
</dbReference>
<accession>A0A0P8WJK5</accession>
<dbReference type="EMBL" id="LKET01000068">
    <property type="protein sequence ID" value="KPU42339.1"/>
    <property type="molecule type" value="Genomic_DNA"/>
</dbReference>
<dbReference type="InterPro" id="IPR011059">
    <property type="entry name" value="Metal-dep_hydrolase_composite"/>
</dbReference>
<dbReference type="SUPFAM" id="SSF51556">
    <property type="entry name" value="Metallo-dependent hydrolases"/>
    <property type="match status" value="1"/>
</dbReference>
<keyword evidence="4" id="KW-0378">Hydrolase</keyword>
<dbReference type="GO" id="GO:0005829">
    <property type="term" value="C:cytosol"/>
    <property type="evidence" value="ECO:0007669"/>
    <property type="project" value="TreeGrafter"/>
</dbReference>
<dbReference type="Pfam" id="PF01979">
    <property type="entry name" value="Amidohydro_1"/>
    <property type="match status" value="1"/>
</dbReference>
<dbReference type="Pfam" id="PF07969">
    <property type="entry name" value="Amidohydro_3"/>
    <property type="match status" value="1"/>
</dbReference>
<dbReference type="PATRIC" id="fig|36849.3.peg.4360"/>
<feature type="domain" description="Amidohydrolase 3" evidence="3">
    <location>
        <begin position="44"/>
        <end position="232"/>
    </location>
</feature>
<dbReference type="PANTHER" id="PTHR11647">
    <property type="entry name" value="HYDRANTOINASE/DIHYDROPYRIMIDINASE FAMILY MEMBER"/>
    <property type="match status" value="1"/>
</dbReference>
<evidence type="ECO:0000259" key="2">
    <source>
        <dbReference type="Pfam" id="PF01979"/>
    </source>
</evidence>
<dbReference type="STRING" id="36849.OXPF_41240"/>
<dbReference type="InterPro" id="IPR032466">
    <property type="entry name" value="Metal_Hydrolase"/>
</dbReference>
<name>A0A0P8WJK5_9CLOT</name>
<dbReference type="Proteomes" id="UP000050326">
    <property type="component" value="Unassembled WGS sequence"/>
</dbReference>
<evidence type="ECO:0000313" key="5">
    <source>
        <dbReference type="Proteomes" id="UP000050326"/>
    </source>
</evidence>
<evidence type="ECO:0000313" key="4">
    <source>
        <dbReference type="EMBL" id="KPU42339.1"/>
    </source>
</evidence>
<dbReference type="InterPro" id="IPR006680">
    <property type="entry name" value="Amidohydro-rel"/>
</dbReference>
<evidence type="ECO:0000256" key="1">
    <source>
        <dbReference type="ARBA" id="ARBA00001947"/>
    </source>
</evidence>
<evidence type="ECO:0000259" key="3">
    <source>
        <dbReference type="Pfam" id="PF07969"/>
    </source>
</evidence>
<gene>
    <name evidence="4" type="primary">dan</name>
    <name evidence="4" type="ORF">OXPF_41240</name>
</gene>
<dbReference type="RefSeq" id="WP_054877062.1">
    <property type="nucleotide sequence ID" value="NZ_LKET01000068.1"/>
</dbReference>
<organism evidence="4 5">
    <name type="scientific">Oxobacter pfennigii</name>
    <dbReference type="NCBI Taxonomy" id="36849"/>
    <lineage>
        <taxon>Bacteria</taxon>
        <taxon>Bacillati</taxon>
        <taxon>Bacillota</taxon>
        <taxon>Clostridia</taxon>
        <taxon>Eubacteriales</taxon>
        <taxon>Clostridiaceae</taxon>
        <taxon>Oxobacter</taxon>
    </lineage>
</organism>
<dbReference type="Gene3D" id="3.20.20.140">
    <property type="entry name" value="Metal-dependent hydrolases"/>
    <property type="match status" value="2"/>
</dbReference>
<dbReference type="EC" id="3.5.1.81" evidence="4"/>
<feature type="domain" description="Amidohydrolase-related" evidence="2">
    <location>
        <begin position="442"/>
        <end position="515"/>
    </location>
</feature>
<dbReference type="GO" id="GO:0047420">
    <property type="term" value="F:N-acyl-D-amino-acid deacylase activity"/>
    <property type="evidence" value="ECO:0007669"/>
    <property type="project" value="UniProtKB-EC"/>
</dbReference>
<sequence>MHDVVIRKGYIVDGTGEKGFIGDIAIDKEKIKKIAPEIHEKGEKEINASGKVVIPGFIDPHVHEEFITLVDSTFELFLRQGVTTVVNGNCGHSIVPGPKKNIIDYYWGNGLMSTRQVEEYSKRFPEWYDFEGYSKAAESKGTSINMATLLGHGTIRWTVMGGAYDRPPTEEENKAIEEIIRRNMEQGAWGISFGLDYVPSRYAKMEELVAVTRLVGEYDGIAAAHLRHSIGIKEATDEFIEVGRKSGTKIQISHLKPTCVEAFESVAKAVEQGVRVLADTIPRSTGHCTSKSRLLQFVMALSDELFASGIEGVKAALKTKDGREMIKKDAYIFSGNKSEVFIILSQDPRLEARSVEDIARERLQDADECMLDLLGDDLNYVFWLGGPSRSDFPKSGHDEAIVSNPYICVGTDEILGDPEEPYDWYELQRRGGFPIFMNMYLQKGVAVEEIVRRNTTMIARHFGINDRGELKEGYFADIAILDLDKYSFPSPDEIDYTKPLTTAKGVDTVIVNGKLAIEGEELKRPYSGKILKKI</sequence>
<reference evidence="4 5" key="1">
    <citation type="submission" date="2015-09" db="EMBL/GenBank/DDBJ databases">
        <title>Genome sequence of Oxobacter pfennigii DSM 3222.</title>
        <authorList>
            <person name="Poehlein A."/>
            <person name="Bengelsdorf F.R."/>
            <person name="Schiel-Bengelsdorf B."/>
            <person name="Duerre P."/>
            <person name="Daniel R."/>
        </authorList>
    </citation>
    <scope>NUCLEOTIDE SEQUENCE [LARGE SCALE GENOMIC DNA]</scope>
    <source>
        <strain evidence="4 5">DSM 3222</strain>
    </source>
</reference>
<keyword evidence="5" id="KW-1185">Reference proteome</keyword>
<dbReference type="PANTHER" id="PTHR11647:SF1">
    <property type="entry name" value="COLLAPSIN RESPONSE MEDIATOR PROTEIN"/>
    <property type="match status" value="1"/>
</dbReference>
<protein>
    <submittedName>
        <fullName evidence="4">D-aminoacylase</fullName>
        <ecNumber evidence="4">3.5.1.81</ecNumber>
    </submittedName>
</protein>
<dbReference type="InterPro" id="IPR050378">
    <property type="entry name" value="Metallo-dep_Hydrolases_sf"/>
</dbReference>
<comment type="cofactor">
    <cofactor evidence="1">
        <name>Zn(2+)</name>
        <dbReference type="ChEBI" id="CHEBI:29105"/>
    </cofactor>
</comment>
<comment type="caution">
    <text evidence="4">The sequence shown here is derived from an EMBL/GenBank/DDBJ whole genome shotgun (WGS) entry which is preliminary data.</text>
</comment>
<proteinExistence type="predicted"/>
<dbReference type="AlphaFoldDB" id="A0A0P8WJK5"/>
<dbReference type="OrthoDB" id="9775607at2"/>
<dbReference type="Gene3D" id="2.30.40.10">
    <property type="entry name" value="Urease, subunit C, domain 1"/>
    <property type="match status" value="1"/>
</dbReference>
<dbReference type="SUPFAM" id="SSF51338">
    <property type="entry name" value="Composite domain of metallo-dependent hydrolases"/>
    <property type="match status" value="1"/>
</dbReference>